<evidence type="ECO:0000256" key="1">
    <source>
        <dbReference type="ARBA" id="ARBA00023015"/>
    </source>
</evidence>
<dbReference type="PROSITE" id="PS51078">
    <property type="entry name" value="ICLR_ED"/>
    <property type="match status" value="1"/>
</dbReference>
<dbReference type="Gene3D" id="1.10.10.10">
    <property type="entry name" value="Winged helix-like DNA-binding domain superfamily/Winged helix DNA-binding domain"/>
    <property type="match status" value="1"/>
</dbReference>
<dbReference type="Gene3D" id="3.30.450.40">
    <property type="match status" value="1"/>
</dbReference>
<dbReference type="SUPFAM" id="SSF46785">
    <property type="entry name" value="Winged helix' DNA-binding domain"/>
    <property type="match status" value="1"/>
</dbReference>
<evidence type="ECO:0000313" key="6">
    <source>
        <dbReference type="EMBL" id="CCJ54697.1"/>
    </source>
</evidence>
<dbReference type="PANTHER" id="PTHR30136:SF35">
    <property type="entry name" value="HTH-TYPE TRANSCRIPTIONAL REGULATOR RV1719"/>
    <property type="match status" value="1"/>
</dbReference>
<dbReference type="RefSeq" id="WP_003808058.1">
    <property type="nucleotide sequence ID" value="NC_019382.1"/>
</dbReference>
<organism evidence="6 7">
    <name type="scientific">Bordetella bronchiseptica 253</name>
    <dbReference type="NCBI Taxonomy" id="568707"/>
    <lineage>
        <taxon>Bacteria</taxon>
        <taxon>Pseudomonadati</taxon>
        <taxon>Pseudomonadota</taxon>
        <taxon>Betaproteobacteria</taxon>
        <taxon>Burkholderiales</taxon>
        <taxon>Alcaligenaceae</taxon>
        <taxon>Bordetella</taxon>
    </lineage>
</organism>
<feature type="domain" description="IclR-ED" evidence="5">
    <location>
        <begin position="80"/>
        <end position="261"/>
    </location>
</feature>
<reference evidence="6 7" key="1">
    <citation type="journal article" date="2012" name="BMC Genomics">
        <title>Comparative genomics of the classical Bordetella subspecies: the evolution and exchange of virulence-associated diversity amongst closely related pathogens.</title>
        <authorList>
            <person name="Park J."/>
            <person name="Zhang Y."/>
            <person name="Buboltz A.M."/>
            <person name="Zhang X."/>
            <person name="Schuster S.C."/>
            <person name="Ahuja U."/>
            <person name="Liu M."/>
            <person name="Miller J.F."/>
            <person name="Sebaihia M."/>
            <person name="Bentley S.D."/>
            <person name="Parkhill J."/>
            <person name="Harvill E.T."/>
        </authorList>
    </citation>
    <scope>NUCLEOTIDE SEQUENCE [LARGE SCALE GENOMIC DNA]</scope>
    <source>
        <strain evidence="6 7">253</strain>
    </source>
</reference>
<dbReference type="EMBL" id="HE965806">
    <property type="protein sequence ID" value="CCJ54697.1"/>
    <property type="molecule type" value="Genomic_DNA"/>
</dbReference>
<evidence type="ECO:0000256" key="2">
    <source>
        <dbReference type="ARBA" id="ARBA00023125"/>
    </source>
</evidence>
<dbReference type="Pfam" id="PF09339">
    <property type="entry name" value="HTH_IclR"/>
    <property type="match status" value="1"/>
</dbReference>
<evidence type="ECO:0000259" key="5">
    <source>
        <dbReference type="PROSITE" id="PS51078"/>
    </source>
</evidence>
<keyword evidence="3" id="KW-0804">Transcription</keyword>
<dbReference type="PROSITE" id="PS51077">
    <property type="entry name" value="HTH_ICLR"/>
    <property type="match status" value="1"/>
</dbReference>
<evidence type="ECO:0000256" key="3">
    <source>
        <dbReference type="ARBA" id="ARBA00023163"/>
    </source>
</evidence>
<dbReference type="KEGG" id="bbh:BN112_2780"/>
<accession>A0A0C6P7W1</accession>
<dbReference type="SMART" id="SM00346">
    <property type="entry name" value="HTH_ICLR"/>
    <property type="match status" value="1"/>
</dbReference>
<dbReference type="InterPro" id="IPR036390">
    <property type="entry name" value="WH_DNA-bd_sf"/>
</dbReference>
<gene>
    <name evidence="6" type="ORF">BN112_2780</name>
</gene>
<dbReference type="InterPro" id="IPR029016">
    <property type="entry name" value="GAF-like_dom_sf"/>
</dbReference>
<dbReference type="InterPro" id="IPR050707">
    <property type="entry name" value="HTH_MetabolicPath_Reg"/>
</dbReference>
<keyword evidence="2" id="KW-0238">DNA-binding</keyword>
<dbReference type="InterPro" id="IPR014757">
    <property type="entry name" value="Tscrpt_reg_IclR_C"/>
</dbReference>
<dbReference type="OrthoDB" id="9807558at2"/>
<protein>
    <submittedName>
        <fullName evidence="6">Putative transcriptional regulator</fullName>
    </submittedName>
</protein>
<dbReference type="Proteomes" id="UP000007564">
    <property type="component" value="Chromosome"/>
</dbReference>
<proteinExistence type="predicted"/>
<evidence type="ECO:0000259" key="4">
    <source>
        <dbReference type="PROSITE" id="PS51077"/>
    </source>
</evidence>
<dbReference type="PANTHER" id="PTHR30136">
    <property type="entry name" value="HELIX-TURN-HELIX TRANSCRIPTIONAL REGULATOR, ICLR FAMILY"/>
    <property type="match status" value="1"/>
</dbReference>
<keyword evidence="1" id="KW-0805">Transcription regulation</keyword>
<sequence length="261" mass="28272">MEDNGTTRAGGGDTVQSVRRALEILRILSYSSSSNGMRFSDLQAQSGLSKGTLHRFLKTLSAEGFVEQAAGSRVYYLGLEFLSMGERASNRLDIQAVTRPALERLAQSTGDTVMLTIRSGLDAVCIDRKEGSFPVKVLTQNIGTRRPLGVGSGSLALLAAFGDGEVENVLRRIQPRLQPYPSLDVDKLRAQVADTRQRGYALNPGYLLKGMYGIGVAIYLARQPVAALSIAAHYGRMGPDRRKTIAAALKREADRVTEELG</sequence>
<dbReference type="GO" id="GO:0003677">
    <property type="term" value="F:DNA binding"/>
    <property type="evidence" value="ECO:0007669"/>
    <property type="project" value="UniProtKB-KW"/>
</dbReference>
<dbReference type="GO" id="GO:0003700">
    <property type="term" value="F:DNA-binding transcription factor activity"/>
    <property type="evidence" value="ECO:0007669"/>
    <property type="project" value="TreeGrafter"/>
</dbReference>
<dbReference type="AlphaFoldDB" id="A0A0C6P7W1"/>
<evidence type="ECO:0000313" key="7">
    <source>
        <dbReference type="Proteomes" id="UP000007564"/>
    </source>
</evidence>
<dbReference type="GO" id="GO:0045892">
    <property type="term" value="P:negative regulation of DNA-templated transcription"/>
    <property type="evidence" value="ECO:0007669"/>
    <property type="project" value="TreeGrafter"/>
</dbReference>
<dbReference type="GeneID" id="56480670"/>
<feature type="domain" description="HTH iclR-type" evidence="4">
    <location>
        <begin position="15"/>
        <end position="79"/>
    </location>
</feature>
<dbReference type="SUPFAM" id="SSF55781">
    <property type="entry name" value="GAF domain-like"/>
    <property type="match status" value="1"/>
</dbReference>
<dbReference type="InterPro" id="IPR005471">
    <property type="entry name" value="Tscrpt_reg_IclR_N"/>
</dbReference>
<name>A0A0C6P7W1_BORBO</name>
<dbReference type="Pfam" id="PF01614">
    <property type="entry name" value="IclR_C"/>
    <property type="match status" value="1"/>
</dbReference>
<dbReference type="InterPro" id="IPR036388">
    <property type="entry name" value="WH-like_DNA-bd_sf"/>
</dbReference>
<dbReference type="HOGENOM" id="CLU_062618_4_0_4"/>